<protein>
    <submittedName>
        <fullName evidence="1">Calsyntenin-1</fullName>
    </submittedName>
</protein>
<dbReference type="GO" id="GO:0045211">
    <property type="term" value="C:postsynaptic membrane"/>
    <property type="evidence" value="ECO:0007669"/>
    <property type="project" value="TreeGrafter"/>
</dbReference>
<reference evidence="2" key="1">
    <citation type="submission" date="2017-01" db="EMBL/GenBank/DDBJ databases">
        <title>Comparative genomics of anhydrobiosis in the tardigrade Hypsibius dujardini.</title>
        <authorList>
            <person name="Yoshida Y."/>
            <person name="Koutsovoulos G."/>
            <person name="Laetsch D."/>
            <person name="Stevens L."/>
            <person name="Kumar S."/>
            <person name="Horikawa D."/>
            <person name="Ishino K."/>
            <person name="Komine S."/>
            <person name="Tomita M."/>
            <person name="Blaxter M."/>
            <person name="Arakawa K."/>
        </authorList>
    </citation>
    <scope>NUCLEOTIDE SEQUENCE [LARGE SCALE GENOMIC DNA]</scope>
    <source>
        <strain evidence="2">Z151</strain>
    </source>
</reference>
<dbReference type="GO" id="GO:0051965">
    <property type="term" value="P:positive regulation of synapse assembly"/>
    <property type="evidence" value="ECO:0007669"/>
    <property type="project" value="TreeGrafter"/>
</dbReference>
<dbReference type="InterPro" id="IPR013320">
    <property type="entry name" value="ConA-like_dom_sf"/>
</dbReference>
<sequence length="196" mass="22279">MDANTTTTHGSNILKFDGTSTAVVLTSEKLNPDMFNRSFTITTWLKRDAPINKTYDHKFPKEHVLCISDDHVKSRHHVALYVRNCRLGLLLRREPRNGDQVTVFRPAEWRWNLEGQLCGGEWHHYAISVNQLIRCRRCTEALYARGTKIRSSKTDDQELARECDLLGAPPGEGDFRRAQTPLSLAAGQVSAYIQKA</sequence>
<dbReference type="SUPFAM" id="SSF49899">
    <property type="entry name" value="Concanavalin A-like lectins/glucanases"/>
    <property type="match status" value="1"/>
</dbReference>
<accession>A0A9X6NSE8</accession>
<dbReference type="AlphaFoldDB" id="A0A9X6NSE8"/>
<dbReference type="Proteomes" id="UP000192578">
    <property type="component" value="Unassembled WGS sequence"/>
</dbReference>
<dbReference type="GO" id="GO:0009986">
    <property type="term" value="C:cell surface"/>
    <property type="evidence" value="ECO:0007669"/>
    <property type="project" value="TreeGrafter"/>
</dbReference>
<keyword evidence="2" id="KW-1185">Reference proteome</keyword>
<proteinExistence type="predicted"/>
<dbReference type="PANTHER" id="PTHR14139:SF2">
    <property type="entry name" value="CALSYNTENIN-1"/>
    <property type="match status" value="1"/>
</dbReference>
<dbReference type="Gene3D" id="2.60.120.200">
    <property type="match status" value="1"/>
</dbReference>
<evidence type="ECO:0000313" key="1">
    <source>
        <dbReference type="EMBL" id="OWA55194.1"/>
    </source>
</evidence>
<dbReference type="EMBL" id="MTYJ01000575">
    <property type="protein sequence ID" value="OWA55194.1"/>
    <property type="molecule type" value="Genomic_DNA"/>
</dbReference>
<comment type="caution">
    <text evidence="1">The sequence shown here is derived from an EMBL/GenBank/DDBJ whole genome shotgun (WGS) entry which is preliminary data.</text>
</comment>
<organism evidence="1 2">
    <name type="scientific">Hypsibius exemplaris</name>
    <name type="common">Freshwater tardigrade</name>
    <dbReference type="NCBI Taxonomy" id="2072580"/>
    <lineage>
        <taxon>Eukaryota</taxon>
        <taxon>Metazoa</taxon>
        <taxon>Ecdysozoa</taxon>
        <taxon>Tardigrada</taxon>
        <taxon>Eutardigrada</taxon>
        <taxon>Parachela</taxon>
        <taxon>Hypsibioidea</taxon>
        <taxon>Hypsibiidae</taxon>
        <taxon>Hypsibius</taxon>
    </lineage>
</organism>
<name>A0A9X6NSE8_HYPEX</name>
<dbReference type="OrthoDB" id="10012272at2759"/>
<dbReference type="PANTHER" id="PTHR14139">
    <property type="entry name" value="CALSYNTENIN"/>
    <property type="match status" value="1"/>
</dbReference>
<dbReference type="GO" id="GO:0050806">
    <property type="term" value="P:positive regulation of synaptic transmission"/>
    <property type="evidence" value="ECO:0007669"/>
    <property type="project" value="TreeGrafter"/>
</dbReference>
<gene>
    <name evidence="1" type="ORF">BV898_19582</name>
</gene>
<evidence type="ECO:0000313" key="2">
    <source>
        <dbReference type="Proteomes" id="UP000192578"/>
    </source>
</evidence>